<sequence length="133" mass="14636">MLNQPIRASSKTPSLTVTLNQTSVRQSSLKQTTSQMFYNTKKQHRTNELHVITTNGLSKNKSTTSSYDFSLAASQTSLKFLNQNTASQSYQSVKPEFLTTLSIGIASGLLISIVVIVLASRYLRNQGKTIFSA</sequence>
<evidence type="ECO:0000313" key="3">
    <source>
        <dbReference type="Proteomes" id="UP000593567"/>
    </source>
</evidence>
<dbReference type="AlphaFoldDB" id="A0A7J7JBB5"/>
<keyword evidence="1" id="KW-0472">Membrane</keyword>
<keyword evidence="1" id="KW-0812">Transmembrane</keyword>
<reference evidence="2" key="1">
    <citation type="submission" date="2020-06" db="EMBL/GenBank/DDBJ databases">
        <title>Draft genome of Bugula neritina, a colonial animal packing powerful symbionts and potential medicines.</title>
        <authorList>
            <person name="Rayko M."/>
        </authorList>
    </citation>
    <scope>NUCLEOTIDE SEQUENCE [LARGE SCALE GENOMIC DNA]</scope>
    <source>
        <strain evidence="2">Kwan_BN1</strain>
    </source>
</reference>
<protein>
    <submittedName>
        <fullName evidence="2">Uncharacterized protein</fullName>
    </submittedName>
</protein>
<evidence type="ECO:0000313" key="2">
    <source>
        <dbReference type="EMBL" id="KAF6022931.1"/>
    </source>
</evidence>
<name>A0A7J7JBB5_BUGNE</name>
<gene>
    <name evidence="2" type="ORF">EB796_018756</name>
</gene>
<dbReference type="EMBL" id="VXIV02002785">
    <property type="protein sequence ID" value="KAF6022931.1"/>
    <property type="molecule type" value="Genomic_DNA"/>
</dbReference>
<dbReference type="Proteomes" id="UP000593567">
    <property type="component" value="Unassembled WGS sequence"/>
</dbReference>
<feature type="transmembrane region" description="Helical" evidence="1">
    <location>
        <begin position="97"/>
        <end position="119"/>
    </location>
</feature>
<organism evidence="2 3">
    <name type="scientific">Bugula neritina</name>
    <name type="common">Brown bryozoan</name>
    <name type="synonym">Sertularia neritina</name>
    <dbReference type="NCBI Taxonomy" id="10212"/>
    <lineage>
        <taxon>Eukaryota</taxon>
        <taxon>Metazoa</taxon>
        <taxon>Spiralia</taxon>
        <taxon>Lophotrochozoa</taxon>
        <taxon>Bryozoa</taxon>
        <taxon>Gymnolaemata</taxon>
        <taxon>Cheilostomatida</taxon>
        <taxon>Flustrina</taxon>
        <taxon>Buguloidea</taxon>
        <taxon>Bugulidae</taxon>
        <taxon>Bugula</taxon>
    </lineage>
</organism>
<accession>A0A7J7JBB5</accession>
<comment type="caution">
    <text evidence="2">The sequence shown here is derived from an EMBL/GenBank/DDBJ whole genome shotgun (WGS) entry which is preliminary data.</text>
</comment>
<keyword evidence="1" id="KW-1133">Transmembrane helix</keyword>
<proteinExistence type="predicted"/>
<keyword evidence="3" id="KW-1185">Reference proteome</keyword>
<evidence type="ECO:0000256" key="1">
    <source>
        <dbReference type="SAM" id="Phobius"/>
    </source>
</evidence>